<protein>
    <submittedName>
        <fullName evidence="2">Uncharacterized protein</fullName>
    </submittedName>
</protein>
<reference evidence="2 3" key="1">
    <citation type="submission" date="2020-09" db="EMBL/GenBank/DDBJ databases">
        <title>Methylomonas albis sp. nov. and Methylomonas fluvii sp. nov.: Two cold-adapted methanotrophs from the River Elbe and an amended description of Methylovulum psychrotolerans strain Eb1.</title>
        <authorList>
            <person name="Bussmann I.K."/>
            <person name="Klings K.-W."/>
            <person name="Warnstedt J."/>
            <person name="Hoppert M."/>
            <person name="Saborowski A."/>
            <person name="Horn F."/>
            <person name="Liebner S."/>
        </authorList>
    </citation>
    <scope>NUCLEOTIDE SEQUENCE [LARGE SCALE GENOMIC DNA]</scope>
    <source>
        <strain evidence="2 3">EbA</strain>
    </source>
</reference>
<organism evidence="2 3">
    <name type="scientific">Methylomonas albis</name>
    <dbReference type="NCBI Taxonomy" id="1854563"/>
    <lineage>
        <taxon>Bacteria</taxon>
        <taxon>Pseudomonadati</taxon>
        <taxon>Pseudomonadota</taxon>
        <taxon>Gammaproteobacteria</taxon>
        <taxon>Methylococcales</taxon>
        <taxon>Methylococcaceae</taxon>
        <taxon>Methylomonas</taxon>
    </lineage>
</organism>
<name>A0ABR9D6H3_9GAMM</name>
<sequence>MKLLLGTGLVSLSLASPICAETYPAAYFQPKIIYSADQAESQNISSKLKKAEDMAEYDPKYPAANFRPKVIYLSPNPSASDR</sequence>
<evidence type="ECO:0000313" key="2">
    <source>
        <dbReference type="EMBL" id="MBD9358668.1"/>
    </source>
</evidence>
<dbReference type="RefSeq" id="WP_192376886.1">
    <property type="nucleotide sequence ID" value="NZ_CAJHIV010000001.1"/>
</dbReference>
<feature type="chain" id="PRO_5045047083" evidence="1">
    <location>
        <begin position="21"/>
        <end position="82"/>
    </location>
</feature>
<accession>A0ABR9D6H3</accession>
<evidence type="ECO:0000256" key="1">
    <source>
        <dbReference type="SAM" id="SignalP"/>
    </source>
</evidence>
<dbReference type="Proteomes" id="UP000652176">
    <property type="component" value="Unassembled WGS sequence"/>
</dbReference>
<proteinExistence type="predicted"/>
<dbReference type="EMBL" id="JACXSS010000001">
    <property type="protein sequence ID" value="MBD9358668.1"/>
    <property type="molecule type" value="Genomic_DNA"/>
</dbReference>
<gene>
    <name evidence="2" type="ORF">IE877_22790</name>
</gene>
<keyword evidence="3" id="KW-1185">Reference proteome</keyword>
<evidence type="ECO:0000313" key="3">
    <source>
        <dbReference type="Proteomes" id="UP000652176"/>
    </source>
</evidence>
<comment type="caution">
    <text evidence="2">The sequence shown here is derived from an EMBL/GenBank/DDBJ whole genome shotgun (WGS) entry which is preliminary data.</text>
</comment>
<feature type="signal peptide" evidence="1">
    <location>
        <begin position="1"/>
        <end position="20"/>
    </location>
</feature>
<keyword evidence="1" id="KW-0732">Signal</keyword>